<comment type="caution">
    <text evidence="2">The sequence shown here is derived from an EMBL/GenBank/DDBJ whole genome shotgun (WGS) entry which is preliminary data.</text>
</comment>
<evidence type="ECO:0000313" key="3">
    <source>
        <dbReference type="Proteomes" id="UP001151760"/>
    </source>
</evidence>
<name>A0ABQ5DEK9_9ASTR</name>
<accession>A0ABQ5DEK9</accession>
<dbReference type="EMBL" id="BQNB010015187">
    <property type="protein sequence ID" value="GJT37008.1"/>
    <property type="molecule type" value="Genomic_DNA"/>
</dbReference>
<reference evidence="2" key="1">
    <citation type="journal article" date="2022" name="Int. J. Mol. Sci.">
        <title>Draft Genome of Tanacetum Coccineum: Genomic Comparison of Closely Related Tanacetum-Family Plants.</title>
        <authorList>
            <person name="Yamashiro T."/>
            <person name="Shiraishi A."/>
            <person name="Nakayama K."/>
            <person name="Satake H."/>
        </authorList>
    </citation>
    <scope>NUCLEOTIDE SEQUENCE</scope>
</reference>
<proteinExistence type="predicted"/>
<gene>
    <name evidence="2" type="ORF">Tco_0936873</name>
</gene>
<keyword evidence="3" id="KW-1185">Reference proteome</keyword>
<evidence type="ECO:0000313" key="2">
    <source>
        <dbReference type="EMBL" id="GJT37008.1"/>
    </source>
</evidence>
<sequence length="107" mass="12651">MRSLTLKAKKNIVMKKVQLPVKTNSTPCRLKNHDVSSKERGRFVYKHELEQKMIPRTRMTRIESEENAFRCGRSEYRIGRMSETHQNKNQRAFVGGSWSDKRLGRQK</sequence>
<protein>
    <submittedName>
        <fullName evidence="2">Uncharacterized protein</fullName>
    </submittedName>
</protein>
<dbReference type="Proteomes" id="UP001151760">
    <property type="component" value="Unassembled WGS sequence"/>
</dbReference>
<reference evidence="2" key="2">
    <citation type="submission" date="2022-01" db="EMBL/GenBank/DDBJ databases">
        <authorList>
            <person name="Yamashiro T."/>
            <person name="Shiraishi A."/>
            <person name="Satake H."/>
            <person name="Nakayama K."/>
        </authorList>
    </citation>
    <scope>NUCLEOTIDE SEQUENCE</scope>
</reference>
<evidence type="ECO:0000256" key="1">
    <source>
        <dbReference type="SAM" id="MobiDB-lite"/>
    </source>
</evidence>
<organism evidence="2 3">
    <name type="scientific">Tanacetum coccineum</name>
    <dbReference type="NCBI Taxonomy" id="301880"/>
    <lineage>
        <taxon>Eukaryota</taxon>
        <taxon>Viridiplantae</taxon>
        <taxon>Streptophyta</taxon>
        <taxon>Embryophyta</taxon>
        <taxon>Tracheophyta</taxon>
        <taxon>Spermatophyta</taxon>
        <taxon>Magnoliopsida</taxon>
        <taxon>eudicotyledons</taxon>
        <taxon>Gunneridae</taxon>
        <taxon>Pentapetalae</taxon>
        <taxon>asterids</taxon>
        <taxon>campanulids</taxon>
        <taxon>Asterales</taxon>
        <taxon>Asteraceae</taxon>
        <taxon>Asteroideae</taxon>
        <taxon>Anthemideae</taxon>
        <taxon>Anthemidinae</taxon>
        <taxon>Tanacetum</taxon>
    </lineage>
</organism>
<feature type="region of interest" description="Disordered" evidence="1">
    <location>
        <begin position="81"/>
        <end position="107"/>
    </location>
</feature>